<reference evidence="1 2" key="1">
    <citation type="journal article" date="2020" name="G3 (Bethesda)">
        <title>CeMbio - The Caenorhabditis elegans Microbiome Resource.</title>
        <authorList>
            <person name="Dirksen P."/>
            <person name="Assie A."/>
            <person name="Zimmermann J."/>
            <person name="Zhang F."/>
            <person name="Tietje A.M."/>
            <person name="Marsh S.A."/>
            <person name="Felix M.A."/>
            <person name="Shapira M."/>
            <person name="Kaleta C."/>
            <person name="Schulenburg H."/>
            <person name="Samuel B."/>
        </authorList>
    </citation>
    <scope>NUCLEOTIDE SEQUENCE [LARGE SCALE GENOMIC DNA]</scope>
    <source>
        <strain evidence="1 2">BIGb0172</strain>
    </source>
</reference>
<keyword evidence="2" id="KW-1185">Reference proteome</keyword>
<dbReference type="AlphaFoldDB" id="A0A7G5EES9"/>
<sequence length="163" mass="17748">MPQGTDLPHGASPRAGIFPSAVYFCYVMGKSRCFVGQNAASSAKLGNASIARPHRPLRSAARKKRYSCILGSISSDTGCCMYAGCHKARGNCLKRWQQGRATLGLKQIQGSASAWALCLQAREQSLVLRQRGMQRALHPLNCMLRTGIKKARLATGFFAFQVE</sequence>
<dbReference type="RefSeq" id="WP_182326922.1">
    <property type="nucleotide sequence ID" value="NZ_CP058554.1"/>
</dbReference>
<name>A0A7G5EES9_9BURK</name>
<accession>A0A7G5EES9</accession>
<gene>
    <name evidence="1" type="ORF">HS961_06445</name>
</gene>
<dbReference type="KEGG" id="cpis:HS961_06445"/>
<organism evidence="1 2">
    <name type="scientific">Comamonas piscis</name>
    <dbReference type="NCBI Taxonomy" id="1562974"/>
    <lineage>
        <taxon>Bacteria</taxon>
        <taxon>Pseudomonadati</taxon>
        <taxon>Pseudomonadota</taxon>
        <taxon>Betaproteobacteria</taxon>
        <taxon>Burkholderiales</taxon>
        <taxon>Comamonadaceae</taxon>
        <taxon>Comamonas</taxon>
    </lineage>
</organism>
<protein>
    <submittedName>
        <fullName evidence="1">Uncharacterized protein</fullName>
    </submittedName>
</protein>
<proteinExistence type="predicted"/>
<evidence type="ECO:0000313" key="1">
    <source>
        <dbReference type="EMBL" id="QMV72504.1"/>
    </source>
</evidence>
<dbReference type="Proteomes" id="UP000515240">
    <property type="component" value="Chromosome"/>
</dbReference>
<evidence type="ECO:0000313" key="2">
    <source>
        <dbReference type="Proteomes" id="UP000515240"/>
    </source>
</evidence>
<dbReference type="EMBL" id="CP058554">
    <property type="protein sequence ID" value="QMV72504.1"/>
    <property type="molecule type" value="Genomic_DNA"/>
</dbReference>